<proteinExistence type="inferred from homology"/>
<evidence type="ECO:0000256" key="3">
    <source>
        <dbReference type="ARBA" id="ARBA00022630"/>
    </source>
</evidence>
<evidence type="ECO:0000313" key="13">
    <source>
        <dbReference type="Proteomes" id="UP001324533"/>
    </source>
</evidence>
<dbReference type="SUPFAM" id="SSF55424">
    <property type="entry name" value="FAD/NAD-linked reductases, dimerisation (C-terminal) domain"/>
    <property type="match status" value="1"/>
</dbReference>
<dbReference type="PANTHER" id="PTHR43014:SF2">
    <property type="entry name" value="MERCURIC REDUCTASE"/>
    <property type="match status" value="1"/>
</dbReference>
<dbReference type="InterPro" id="IPR001100">
    <property type="entry name" value="Pyr_nuc-diS_OxRdtase"/>
</dbReference>
<evidence type="ECO:0000256" key="2">
    <source>
        <dbReference type="ARBA" id="ARBA00007532"/>
    </source>
</evidence>
<organism evidence="12 13">
    <name type="scientific">Microbacterium invictum</name>
    <dbReference type="NCBI Taxonomy" id="515415"/>
    <lineage>
        <taxon>Bacteria</taxon>
        <taxon>Bacillati</taxon>
        <taxon>Actinomycetota</taxon>
        <taxon>Actinomycetes</taxon>
        <taxon>Micrococcales</taxon>
        <taxon>Microbacteriaceae</taxon>
        <taxon>Microbacterium</taxon>
    </lineage>
</organism>
<dbReference type="PROSITE" id="PS00076">
    <property type="entry name" value="PYRIDINE_REDOX_1"/>
    <property type="match status" value="1"/>
</dbReference>
<keyword evidence="4 9" id="KW-0274">FAD</keyword>
<dbReference type="Pfam" id="PF07992">
    <property type="entry name" value="Pyr_redox_2"/>
    <property type="match status" value="1"/>
</dbReference>
<dbReference type="PRINTS" id="PR00411">
    <property type="entry name" value="PNDRDTASEI"/>
</dbReference>
<keyword evidence="6 9" id="KW-0560">Oxidoreductase</keyword>
<dbReference type="InterPro" id="IPR023753">
    <property type="entry name" value="FAD/NAD-binding_dom"/>
</dbReference>
<sequence>MTVPSSRRARILSAADAAGDWDLVVIGAGSAGLVASRTAASLGARTLLIEAARYGGECLYTGCVPSKALIAAAHAAHAARTASRLGVDVTGVTVDFPRVMARVRDAIAHIEPVDAPDALVARGVFVLSGRARFTGPTELEVDGHRLRFRDAVIATGSHPVTPDIPGSEHVSILTNETFWDLEAQPETLLVQGGGPIGCELAQAMARLGTRVTLVHRGERILPREDAAASRIVHDALVRDGVDVRVGTTVASLTPTGGTGAGTAQLSDGTEVAFERTLAALGRRAAVAGLGLDAAGVRLTADGDIEVDRALRTSNPRIRAAGDVTPLPRFTHTAGFFGSTAATNAVLGLSRTVDAAAVPRVTFTAPEVGAIGVAPAEARREGLRIVTKEHDDLDRAVADHDTEGHTTLAIDRRGRLRGASVVGPRAGEVLGELTTAIAAGVSVRALASTMHAYPTYADAPWNAAIAAAQEGLDRGVVGRGIRFLRRLHARRTAH</sequence>
<dbReference type="PANTHER" id="PTHR43014">
    <property type="entry name" value="MERCURIC REDUCTASE"/>
    <property type="match status" value="1"/>
</dbReference>
<keyword evidence="7" id="KW-1015">Disulfide bond</keyword>
<evidence type="ECO:0000256" key="5">
    <source>
        <dbReference type="ARBA" id="ARBA00022857"/>
    </source>
</evidence>
<dbReference type="EMBL" id="CP139779">
    <property type="protein sequence ID" value="WQB70948.1"/>
    <property type="molecule type" value="Genomic_DNA"/>
</dbReference>
<reference evidence="12 13" key="1">
    <citation type="submission" date="2023-06" db="EMBL/GenBank/DDBJ databases">
        <title>Rock-solubilizing bacteria, Microbacterium invictum, promotes re-establishment of vegetation in rocky wasteland by accelerating rock bio-weathering and reshaping soil bacterial community.</title>
        <authorList>
            <person name="Liu C."/>
        </authorList>
    </citation>
    <scope>NUCLEOTIDE SEQUENCE [LARGE SCALE GENOMIC DNA]</scope>
    <source>
        <strain evidence="12 13">X-18</strain>
    </source>
</reference>
<feature type="domain" description="FAD/NAD(P)-binding" evidence="11">
    <location>
        <begin position="22"/>
        <end position="333"/>
    </location>
</feature>
<dbReference type="Gene3D" id="3.50.50.60">
    <property type="entry name" value="FAD/NAD(P)-binding domain"/>
    <property type="match status" value="2"/>
</dbReference>
<dbReference type="InterPro" id="IPR004099">
    <property type="entry name" value="Pyr_nucl-diS_OxRdtase_dimer"/>
</dbReference>
<dbReference type="PIRSF" id="PIRSF000350">
    <property type="entry name" value="Mercury_reductase_MerA"/>
    <property type="match status" value="1"/>
</dbReference>
<evidence type="ECO:0000313" key="12">
    <source>
        <dbReference type="EMBL" id="WQB70948.1"/>
    </source>
</evidence>
<evidence type="ECO:0000256" key="9">
    <source>
        <dbReference type="RuleBase" id="RU003691"/>
    </source>
</evidence>
<evidence type="ECO:0000256" key="4">
    <source>
        <dbReference type="ARBA" id="ARBA00022827"/>
    </source>
</evidence>
<evidence type="ECO:0000256" key="7">
    <source>
        <dbReference type="ARBA" id="ARBA00023157"/>
    </source>
</evidence>
<dbReference type="Proteomes" id="UP001324533">
    <property type="component" value="Chromosome"/>
</dbReference>
<dbReference type="SUPFAM" id="SSF51905">
    <property type="entry name" value="FAD/NAD(P)-binding domain"/>
    <property type="match status" value="1"/>
</dbReference>
<keyword evidence="13" id="KW-1185">Reference proteome</keyword>
<dbReference type="PRINTS" id="PR00368">
    <property type="entry name" value="FADPNR"/>
</dbReference>
<dbReference type="RefSeq" id="WP_322411084.1">
    <property type="nucleotide sequence ID" value="NZ_CP139779.1"/>
</dbReference>
<evidence type="ECO:0000256" key="8">
    <source>
        <dbReference type="ARBA" id="ARBA00023284"/>
    </source>
</evidence>
<evidence type="ECO:0000256" key="1">
    <source>
        <dbReference type="ARBA" id="ARBA00001974"/>
    </source>
</evidence>
<comment type="cofactor">
    <cofactor evidence="1">
        <name>FAD</name>
        <dbReference type="ChEBI" id="CHEBI:57692"/>
    </cofactor>
</comment>
<evidence type="ECO:0000259" key="10">
    <source>
        <dbReference type="Pfam" id="PF02852"/>
    </source>
</evidence>
<keyword evidence="8 9" id="KW-0676">Redox-active center</keyword>
<dbReference type="Pfam" id="PF02852">
    <property type="entry name" value="Pyr_redox_dim"/>
    <property type="match status" value="1"/>
</dbReference>
<keyword evidence="3 9" id="KW-0285">Flavoprotein</keyword>
<evidence type="ECO:0000256" key="6">
    <source>
        <dbReference type="ARBA" id="ARBA00023002"/>
    </source>
</evidence>
<name>A0ABZ0VBD3_9MICO</name>
<keyword evidence="5" id="KW-0521">NADP</keyword>
<evidence type="ECO:0000259" key="11">
    <source>
        <dbReference type="Pfam" id="PF07992"/>
    </source>
</evidence>
<dbReference type="InterPro" id="IPR012999">
    <property type="entry name" value="Pyr_OxRdtase_I_AS"/>
</dbReference>
<comment type="similarity">
    <text evidence="2 9">Belongs to the class-I pyridine nucleotide-disulfide oxidoreductase family.</text>
</comment>
<feature type="domain" description="Pyridine nucleotide-disulphide oxidoreductase dimerisation" evidence="10">
    <location>
        <begin position="357"/>
        <end position="462"/>
    </location>
</feature>
<accession>A0ABZ0VBD3</accession>
<protein>
    <submittedName>
        <fullName evidence="12">FAD-dependent oxidoreductase</fullName>
    </submittedName>
</protein>
<gene>
    <name evidence="12" type="ORF">T9R20_03010</name>
</gene>
<dbReference type="InterPro" id="IPR016156">
    <property type="entry name" value="FAD/NAD-linked_Rdtase_dimer_sf"/>
</dbReference>
<dbReference type="Gene3D" id="3.30.390.30">
    <property type="match status" value="1"/>
</dbReference>
<dbReference type="InterPro" id="IPR036188">
    <property type="entry name" value="FAD/NAD-bd_sf"/>
</dbReference>